<dbReference type="InterPro" id="IPR020138">
    <property type="entry name" value="Uncharacterised_YqzF"/>
</dbReference>
<keyword evidence="1" id="KW-0472">Membrane</keyword>
<evidence type="ECO:0000256" key="1">
    <source>
        <dbReference type="SAM" id="Phobius"/>
    </source>
</evidence>
<feature type="transmembrane region" description="Helical" evidence="1">
    <location>
        <begin position="38"/>
        <end position="63"/>
    </location>
</feature>
<keyword evidence="1" id="KW-1133">Transmembrane helix</keyword>
<name>A0A926NAL7_9BACL</name>
<proteinExistence type="predicted"/>
<keyword evidence="1" id="KW-0812">Transmembrane</keyword>
<dbReference type="Pfam" id="PF11118">
    <property type="entry name" value="DUF2627"/>
    <property type="match status" value="1"/>
</dbReference>
<comment type="caution">
    <text evidence="2">The sequence shown here is derived from an EMBL/GenBank/DDBJ whole genome shotgun (WGS) entry which is preliminary data.</text>
</comment>
<sequence>MIYQRILAILIMCIPGVIAIYGWTLMRDVLFDSASLGTFLVFRFSIGLILFLLGIAIIGGFIFRHDKKRNKIQPKLLRKKEEK</sequence>
<evidence type="ECO:0000313" key="2">
    <source>
        <dbReference type="EMBL" id="MBD1372997.1"/>
    </source>
</evidence>
<protein>
    <submittedName>
        <fullName evidence="2">DUF2627 family protein</fullName>
    </submittedName>
</protein>
<evidence type="ECO:0000313" key="3">
    <source>
        <dbReference type="Proteomes" id="UP000661691"/>
    </source>
</evidence>
<keyword evidence="3" id="KW-1185">Reference proteome</keyword>
<organism evidence="2 3">
    <name type="scientific">Polycladospora coralii</name>
    <dbReference type="NCBI Taxonomy" id="2771432"/>
    <lineage>
        <taxon>Bacteria</taxon>
        <taxon>Bacillati</taxon>
        <taxon>Bacillota</taxon>
        <taxon>Bacilli</taxon>
        <taxon>Bacillales</taxon>
        <taxon>Thermoactinomycetaceae</taxon>
        <taxon>Polycladospora</taxon>
    </lineage>
</organism>
<feature type="transmembrane region" description="Helical" evidence="1">
    <location>
        <begin position="7"/>
        <end position="26"/>
    </location>
</feature>
<accession>A0A926NAL7</accession>
<dbReference type="EMBL" id="JACXAH010000015">
    <property type="protein sequence ID" value="MBD1372997.1"/>
    <property type="molecule type" value="Genomic_DNA"/>
</dbReference>
<reference evidence="2" key="1">
    <citation type="submission" date="2020-09" db="EMBL/GenBank/DDBJ databases">
        <title>A novel bacterium of genus Hazenella, isolated from South China Sea.</title>
        <authorList>
            <person name="Huang H."/>
            <person name="Mo K."/>
            <person name="Hu Y."/>
        </authorList>
    </citation>
    <scope>NUCLEOTIDE SEQUENCE</scope>
    <source>
        <strain evidence="2">IB182357</strain>
    </source>
</reference>
<gene>
    <name evidence="2" type="ORF">IC620_11570</name>
</gene>
<dbReference type="Proteomes" id="UP000661691">
    <property type="component" value="Unassembled WGS sequence"/>
</dbReference>
<dbReference type="AlphaFoldDB" id="A0A926NAL7"/>